<organism evidence="1 2">
    <name type="scientific">Cryptosporidium xiaoi</name>
    <dbReference type="NCBI Taxonomy" id="659607"/>
    <lineage>
        <taxon>Eukaryota</taxon>
        <taxon>Sar</taxon>
        <taxon>Alveolata</taxon>
        <taxon>Apicomplexa</taxon>
        <taxon>Conoidasida</taxon>
        <taxon>Coccidia</taxon>
        <taxon>Eucoccidiorida</taxon>
        <taxon>Eimeriorina</taxon>
        <taxon>Cryptosporidiidae</taxon>
        <taxon>Cryptosporidium</taxon>
    </lineage>
</organism>
<gene>
    <name evidence="1" type="ORF">RS030_192903</name>
</gene>
<evidence type="ECO:0008006" key="3">
    <source>
        <dbReference type="Google" id="ProtNLM"/>
    </source>
</evidence>
<proteinExistence type="predicted"/>
<reference evidence="1 2" key="1">
    <citation type="submission" date="2023-10" db="EMBL/GenBank/DDBJ databases">
        <title>Comparative genomics analysis reveals potential genetic determinants of host preference in Cryptosporidium xiaoi.</title>
        <authorList>
            <person name="Xiao L."/>
            <person name="Li J."/>
        </authorList>
    </citation>
    <scope>NUCLEOTIDE SEQUENCE [LARGE SCALE GENOMIC DNA]</scope>
    <source>
        <strain evidence="1 2">52996</strain>
    </source>
</reference>
<dbReference type="EMBL" id="JAWDEY010000010">
    <property type="protein sequence ID" value="KAK6589876.1"/>
    <property type="molecule type" value="Genomic_DNA"/>
</dbReference>
<accession>A0AAV9Y3N8</accession>
<name>A0AAV9Y3N8_9CRYT</name>
<sequence length="133" mass="15370">MDKLALEADSWINNLENGIISSIEMTKNRLHSNFERNVNEADVTIDEYDSLYKTLSSLHDDTNDYYNYLIENSAATKCNNDESGMLAVYSRAVRIEKIIQKIVNSMEFIDGCISNEFKNESYIETLSIIWRHS</sequence>
<protein>
    <recommendedName>
        <fullName evidence="3">Nucleoporin NSP1-like C-terminal domain-containing protein</fullName>
    </recommendedName>
</protein>
<evidence type="ECO:0000313" key="1">
    <source>
        <dbReference type="EMBL" id="KAK6589876.1"/>
    </source>
</evidence>
<keyword evidence="2" id="KW-1185">Reference proteome</keyword>
<dbReference type="Proteomes" id="UP001311799">
    <property type="component" value="Unassembled WGS sequence"/>
</dbReference>
<dbReference type="AlphaFoldDB" id="A0AAV9Y3N8"/>
<evidence type="ECO:0000313" key="2">
    <source>
        <dbReference type="Proteomes" id="UP001311799"/>
    </source>
</evidence>
<comment type="caution">
    <text evidence="1">The sequence shown here is derived from an EMBL/GenBank/DDBJ whole genome shotgun (WGS) entry which is preliminary data.</text>
</comment>